<evidence type="ECO:0000256" key="2">
    <source>
        <dbReference type="ARBA" id="ARBA00023163"/>
    </source>
</evidence>
<gene>
    <name evidence="7" type="ORF">ACAOBT_LOCUS14362</name>
</gene>
<feature type="compositionally biased region" description="Polar residues" evidence="5">
    <location>
        <begin position="1"/>
        <end position="10"/>
    </location>
</feature>
<evidence type="ECO:0000313" key="7">
    <source>
        <dbReference type="EMBL" id="CAH1981209.1"/>
    </source>
</evidence>
<dbReference type="PANTHER" id="PTHR15052">
    <property type="entry name" value="RNA POLYMERASE III TRANSCRIPTION INITIATION FACTOR COMPLEX SUBUNIT"/>
    <property type="match status" value="1"/>
</dbReference>
<feature type="region of interest" description="Disordered" evidence="5">
    <location>
        <begin position="1"/>
        <end position="24"/>
    </location>
</feature>
<feature type="region of interest" description="Disordered" evidence="5">
    <location>
        <begin position="116"/>
        <end position="141"/>
    </location>
</feature>
<dbReference type="SUPFAM" id="SSF50978">
    <property type="entry name" value="WD40 repeat-like"/>
    <property type="match status" value="1"/>
</dbReference>
<keyword evidence="4" id="KW-0862">Zinc</keyword>
<dbReference type="PANTHER" id="PTHR15052:SF2">
    <property type="entry name" value="GENERAL TRANSCRIPTION FACTOR 3C POLYPEPTIDE 2"/>
    <property type="match status" value="1"/>
</dbReference>
<protein>
    <recommendedName>
        <fullName evidence="6">C2H2-type domain-containing protein</fullName>
    </recommendedName>
</protein>
<evidence type="ECO:0000313" key="8">
    <source>
        <dbReference type="Proteomes" id="UP001152888"/>
    </source>
</evidence>
<dbReference type="PROSITE" id="PS50157">
    <property type="entry name" value="ZINC_FINGER_C2H2_2"/>
    <property type="match status" value="1"/>
</dbReference>
<keyword evidence="4" id="KW-0479">Metal-binding</keyword>
<keyword evidence="8" id="KW-1185">Reference proteome</keyword>
<feature type="region of interest" description="Disordered" evidence="5">
    <location>
        <begin position="69"/>
        <end position="88"/>
    </location>
</feature>
<keyword evidence="2" id="KW-0804">Transcription</keyword>
<evidence type="ECO:0000256" key="5">
    <source>
        <dbReference type="SAM" id="MobiDB-lite"/>
    </source>
</evidence>
<reference evidence="7" key="1">
    <citation type="submission" date="2022-03" db="EMBL/GenBank/DDBJ databases">
        <authorList>
            <person name="Sayadi A."/>
        </authorList>
    </citation>
    <scope>NUCLEOTIDE SEQUENCE</scope>
</reference>
<dbReference type="InterPro" id="IPR013087">
    <property type="entry name" value="Znf_C2H2_type"/>
</dbReference>
<sequence>MTRQYWQVTTDEVKPAPKKRGRPRRKQLYMDEDVPATVFCPIESSKSGRKRRKINYFNLENSLYGEMEENSSGIGKKKGRPRKVKTEDELTVLQTATDESFGESSADVSLAEIVESKTSVKQNPEEPTGEDTSEPGANKEEFLSLDKVRKYRRTGKTVEMVNSIFTAAMNTLNETQNLDTSVDGQKEQASVNMVKRIKLKGKRDGRCKREETFELNEKNEITCVVCQENVFYDKWEEHNSEMHYDLSWRAGENILLDIDLDAFVKKKVEPFLRKLKQIICDKCQTPFTASSAFIKHREECYGILVNNMVICALCKEEMTRDKFYAHRQKKHNSLAWRVGDVPLDLNNQYFVMSVLNARYKAKKPLFCYKCNTAKKSVIGYLSHQSQCGVNENDAKISCPECGRKVLPVSMPVHIKMVHETPKMNKVTISEDGPVLDYKRRAAKNAMSMITMFSKGNMIEDASKYYVENPEFTESFVKYCLQKEANTNTAIKCKFKDCKFTTLNVDHMVSHLKSCDLKPPKHFTCRKCLATYTTLDALSVHVKDVHNKSVDDETVQFSDETSDDDMDNADMIRDARVVQKTKKAEAQSVCKVKPLCIAKLQRPGKSMLFSCAFEYNLEFCNNCFSQSELFNQWHCTKENWKLIDENLIHTYLPQSEISCEVGIKQVRGFGEMNQCFFNRFELFEAKIQENHVTMYCGGPINALCWLPTPYLRLDCRQVLAVAVTNDFDSRYHMKTNYAEPTAVQLWDFGNLKNKHSITMPRLMYCIALNIGPVWHMEWCPSGCFDESSSTNGKTFNRLGLLAVAGSVPGVHVYAVPKLSEEDWGLVYTTKPVLKLQLSNTQDCGNGNYYPTKIAWCKASRHSILAVGYTNGMVAMFNLNCNSSLLKIKDEDEVEVLLPYKSIQAHKFAISMLQVLHHADGDRWLLTGGADKSYVWDLKNDTFVNISPKKHILDGIWLTHWLSTVTAHDDINVPKAGAGAGQLNCIRKFLSDTGSLVTSQTSVNTISCSDWLNSIISGNQLGEILAYFPQQMLFNAQDDKWRSKYKKALGYTKLIKKGNQEKKADNEIETADMLEYKKAVTKYGVVFCDLKMDKSEDLPSDAQRLNNKHQEISKPNVYPLQTINKISFNPNCQASLYYATGYQIGFVRASYLKFLDSDKQVV</sequence>
<evidence type="ECO:0000256" key="1">
    <source>
        <dbReference type="ARBA" id="ARBA00004123"/>
    </source>
</evidence>
<dbReference type="SMART" id="SM00355">
    <property type="entry name" value="ZnF_C2H2"/>
    <property type="match status" value="5"/>
</dbReference>
<dbReference type="OrthoDB" id="6753305at2759"/>
<dbReference type="GO" id="GO:0000127">
    <property type="term" value="C:transcription factor TFIIIC complex"/>
    <property type="evidence" value="ECO:0007669"/>
    <property type="project" value="TreeGrafter"/>
</dbReference>
<organism evidence="7 8">
    <name type="scientific">Acanthoscelides obtectus</name>
    <name type="common">Bean weevil</name>
    <name type="synonym">Bruchus obtectus</name>
    <dbReference type="NCBI Taxonomy" id="200917"/>
    <lineage>
        <taxon>Eukaryota</taxon>
        <taxon>Metazoa</taxon>
        <taxon>Ecdysozoa</taxon>
        <taxon>Arthropoda</taxon>
        <taxon>Hexapoda</taxon>
        <taxon>Insecta</taxon>
        <taxon>Pterygota</taxon>
        <taxon>Neoptera</taxon>
        <taxon>Endopterygota</taxon>
        <taxon>Coleoptera</taxon>
        <taxon>Polyphaga</taxon>
        <taxon>Cucujiformia</taxon>
        <taxon>Chrysomeloidea</taxon>
        <taxon>Chrysomelidae</taxon>
        <taxon>Bruchinae</taxon>
        <taxon>Bruchini</taxon>
        <taxon>Acanthoscelides</taxon>
    </lineage>
</organism>
<dbReference type="AlphaFoldDB" id="A0A9P0KVE8"/>
<accession>A0A9P0KVE8</accession>
<evidence type="ECO:0000259" key="6">
    <source>
        <dbReference type="PROSITE" id="PS50157"/>
    </source>
</evidence>
<evidence type="ECO:0000256" key="3">
    <source>
        <dbReference type="ARBA" id="ARBA00023242"/>
    </source>
</evidence>
<dbReference type="Proteomes" id="UP001152888">
    <property type="component" value="Unassembled WGS sequence"/>
</dbReference>
<proteinExistence type="predicted"/>
<evidence type="ECO:0000256" key="4">
    <source>
        <dbReference type="PROSITE-ProRule" id="PRU00042"/>
    </source>
</evidence>
<feature type="domain" description="C2H2-type" evidence="6">
    <location>
        <begin position="522"/>
        <end position="550"/>
    </location>
</feature>
<keyword evidence="4" id="KW-0863">Zinc-finger</keyword>
<dbReference type="GO" id="GO:0005634">
    <property type="term" value="C:nucleus"/>
    <property type="evidence" value="ECO:0007669"/>
    <property type="project" value="UniProtKB-SubCell"/>
</dbReference>
<comment type="subcellular location">
    <subcellularLocation>
        <location evidence="1">Nucleus</location>
    </subcellularLocation>
</comment>
<comment type="caution">
    <text evidence="7">The sequence shown here is derived from an EMBL/GenBank/DDBJ whole genome shotgun (WGS) entry which is preliminary data.</text>
</comment>
<dbReference type="InterPro" id="IPR036322">
    <property type="entry name" value="WD40_repeat_dom_sf"/>
</dbReference>
<name>A0A9P0KVE8_ACAOB</name>
<keyword evidence="3" id="KW-0539">Nucleus</keyword>
<dbReference type="Gene3D" id="2.130.10.10">
    <property type="entry name" value="YVTN repeat-like/Quinoprotein amine dehydrogenase"/>
    <property type="match status" value="1"/>
</dbReference>
<dbReference type="GO" id="GO:0008270">
    <property type="term" value="F:zinc ion binding"/>
    <property type="evidence" value="ECO:0007669"/>
    <property type="project" value="UniProtKB-KW"/>
</dbReference>
<dbReference type="InterPro" id="IPR015943">
    <property type="entry name" value="WD40/YVTN_repeat-like_dom_sf"/>
</dbReference>
<dbReference type="InterPro" id="IPR052416">
    <property type="entry name" value="GTF3C_component"/>
</dbReference>
<dbReference type="EMBL" id="CAKOFQ010006906">
    <property type="protein sequence ID" value="CAH1981209.1"/>
    <property type="molecule type" value="Genomic_DNA"/>
</dbReference>
<dbReference type="GO" id="GO:0006383">
    <property type="term" value="P:transcription by RNA polymerase III"/>
    <property type="evidence" value="ECO:0007669"/>
    <property type="project" value="TreeGrafter"/>
</dbReference>
<dbReference type="PROSITE" id="PS00028">
    <property type="entry name" value="ZINC_FINGER_C2H2_1"/>
    <property type="match status" value="1"/>
</dbReference>